<dbReference type="STRING" id="1117647.M5M_00645"/>
<sequence length="282" mass="31725">MSATLFGQYLRERNVISPERLKAASDEVRRRNRSLGQLAIDSGYLTQAEVSELNHAQRTTDMMLGELAVKRALLSQDDLERLIILQKATQVSLAQVLVESGDFSETHIRELELDYLEKQKLTRKLCERILTEIPQSESVQLCLNELIKGLQRICKQVVAVNAIEKEGQLKQSLPYVVLQKVSGPSSFHFGFAVCSDQVQKISTALTGTEQNQAYIPVKAIEHFSDIVVKNACAKMQQEKENVVSHQPKAFFIGEQMPAYRDMVGVNMVTEDGSFEAMFFTDP</sequence>
<name>K4KE94_SIMAS</name>
<dbReference type="AlphaFoldDB" id="K4KE94"/>
<gene>
    <name evidence="1" type="ordered locus">M5M_00645</name>
</gene>
<accession>K4KE94</accession>
<reference evidence="1 2" key="1">
    <citation type="journal article" date="2013" name="Genome Announc.">
        <title>Complete genome sequence of Simiduia agarivorans SA1(T), a marine bacterium able to degrade a variety of polysaccharides.</title>
        <authorList>
            <person name="Lin S.Y."/>
            <person name="Shieh W.Y."/>
            <person name="Chen J.S."/>
            <person name="Tang S.L."/>
        </authorList>
    </citation>
    <scope>NUCLEOTIDE SEQUENCE [LARGE SCALE GENOMIC DNA]</scope>
    <source>
        <strain evidence="2">DSM 21679 / JCM 13881 / BCRC 17597 / SA1</strain>
    </source>
</reference>
<dbReference type="HOGENOM" id="CLU_052003_0_0_6"/>
<dbReference type="SUPFAM" id="SSF160246">
    <property type="entry name" value="EspE N-terminal domain-like"/>
    <property type="match status" value="2"/>
</dbReference>
<dbReference type="eggNOG" id="COG1406">
    <property type="taxonomic scope" value="Bacteria"/>
</dbReference>
<proteinExistence type="predicted"/>
<protein>
    <submittedName>
        <fullName evidence="1">Uncharacterized protein</fullName>
    </submittedName>
</protein>
<dbReference type="KEGG" id="saga:M5M_00645"/>
<organism evidence="1 2">
    <name type="scientific">Simiduia agarivorans (strain DSM 21679 / JCM 13881 / BCRC 17597 / SA1)</name>
    <dbReference type="NCBI Taxonomy" id="1117647"/>
    <lineage>
        <taxon>Bacteria</taxon>
        <taxon>Pseudomonadati</taxon>
        <taxon>Pseudomonadota</taxon>
        <taxon>Gammaproteobacteria</taxon>
        <taxon>Cellvibrionales</taxon>
        <taxon>Cellvibrionaceae</taxon>
        <taxon>Simiduia</taxon>
    </lineage>
</organism>
<dbReference type="Proteomes" id="UP000000466">
    <property type="component" value="Chromosome"/>
</dbReference>
<dbReference type="RefSeq" id="WP_016389129.1">
    <property type="nucleotide sequence ID" value="NC_018868.3"/>
</dbReference>
<dbReference type="OrthoDB" id="5614404at2"/>
<keyword evidence="2" id="KW-1185">Reference proteome</keyword>
<evidence type="ECO:0000313" key="1">
    <source>
        <dbReference type="EMBL" id="AFU97364.2"/>
    </source>
</evidence>
<dbReference type="InterPro" id="IPR037257">
    <property type="entry name" value="T2SS_E_N_sf"/>
</dbReference>
<evidence type="ECO:0000313" key="2">
    <source>
        <dbReference type="Proteomes" id="UP000000466"/>
    </source>
</evidence>
<dbReference type="EMBL" id="CP003746">
    <property type="protein sequence ID" value="AFU97364.2"/>
    <property type="molecule type" value="Genomic_DNA"/>
</dbReference>